<keyword evidence="3" id="KW-0812">Transmembrane</keyword>
<feature type="compositionally biased region" description="Acidic residues" evidence="2">
    <location>
        <begin position="1012"/>
        <end position="1023"/>
    </location>
</feature>
<evidence type="ECO:0008006" key="6">
    <source>
        <dbReference type="Google" id="ProtNLM"/>
    </source>
</evidence>
<feature type="region of interest" description="Disordered" evidence="2">
    <location>
        <begin position="1000"/>
        <end position="1072"/>
    </location>
</feature>
<dbReference type="EMBL" id="JBHSSN010000004">
    <property type="protein sequence ID" value="MFC6322623.1"/>
    <property type="molecule type" value="Genomic_DNA"/>
</dbReference>
<gene>
    <name evidence="4" type="ORF">ACFP1F_02430</name>
</gene>
<organism evidence="4 5">
    <name type="scientific">Companilactobacillus baiquanensis</name>
    <dbReference type="NCBI Taxonomy" id="2486005"/>
    <lineage>
        <taxon>Bacteria</taxon>
        <taxon>Bacillati</taxon>
        <taxon>Bacillota</taxon>
        <taxon>Bacilli</taxon>
        <taxon>Lactobacillales</taxon>
        <taxon>Lactobacillaceae</taxon>
        <taxon>Companilactobacillus</taxon>
    </lineage>
</organism>
<keyword evidence="3" id="KW-1133">Transmembrane helix</keyword>
<protein>
    <recommendedName>
        <fullName evidence="6">Gram-positive cocci surface proteins LPxTG domain-containing protein</fullName>
    </recommendedName>
</protein>
<sequence>MLNNGKHPPHESRRSSKISNNLILASMATMGVVAGVTINQETTLAAADDTVGTTITQPDTSISGSENTVEQPVEDNTEEDVSATKLSDHYTNAQDQVDDANGKANDVNDSLAKLQELLSSSDLTSQTDWQATLQNALNEYRDNATAFNDTTAKTQELISMYQEKINQTIKDQPNAVDQVTDTKTTGTSLTDYQQLTNDFQKSVSDNLQTVQNNLDSYGASSQFNQVSANLTEAAKALNEGLADPNKTSDDIINLKENYDTAATAYNEAVTTYNNNSGSTMATINFDDNPDITQILSDLKTKEAYDAAVNKHQDVQESVETYEDAVKSWKSAVKAYNDALNSLSMSDITDDNALNEAQKAVEDAADKMTLMQNDYNSNVLNPEKQEIISNYLNAPTDYADEFQNYESAQSNYDGILKKLTGLQKQLSDAQSEGRPTTYFEGQVATQTEKLNTAEEELNTAKQAVDEIEGPLKLAYDEVMQANKEVLNSYDDALLDLQNKLTTWQNAYKAYSEAIANAPEQQLPDFEQLRESVDSSQTDVQSALDQINTSQSEYKKALDQYRTMLDNSGLTDLEESNGTLPDLTVLQEELTAEFSQNTAVMDDTPKLIAVINAEFQLQQRIVQINNIILAINSDQEMLKTIYDAAYQGDAWQALTSVFNNIGNDLATKAADYQEAVMSYKDLVDAFETAKDAYGADVSYTYPEVSDVSDQYETFSTDFTNFESSRKDLVKFLAKGLPDKKYNDAAVESMKDGTKLSTNGDTTSLENIEDGGTTLNIYKYFGGYLAFFIGKSITSGLRENTIGDVQNIIIEEQAKEPAKSSSGTDYYSLSADKKDELNETLRGMIVPSYEKDGVIYHLTGVMVPGTGLGKVNYVKNLSDIYVFTSLDPVEELMNMYTGVSVDVRANQELNFYYTASPQKGIEDKTELSDEKTLPALDTFTAETLDATGDLSSSSLAATGDTIATPDPNEFEVSTITGQYSGGETIDNAFDPLTIKLAPTITLNEVKETTNPENPDTTDPEEPDVTDPENPGTTDPEEPDTTDPENPDTTNPEEPDVTDPENPGTTGIDGFDYEGAVNVPSNNDDIVYIPKTGQIYDSTGTSRNSQNNLIKTSDNAKLAKEFPQTGQESKGIWSLLGSFLLAIFGFSFISSRKRD</sequence>
<feature type="transmembrane region" description="Helical" evidence="3">
    <location>
        <begin position="1127"/>
        <end position="1145"/>
    </location>
</feature>
<dbReference type="RefSeq" id="WP_125593166.1">
    <property type="nucleotide sequence ID" value="NZ_JBHSSN010000004.1"/>
</dbReference>
<name>A0ABW1USB3_9LACO</name>
<keyword evidence="5" id="KW-1185">Reference proteome</keyword>
<keyword evidence="1" id="KW-0175">Coiled coil</keyword>
<dbReference type="SUPFAM" id="SSF57997">
    <property type="entry name" value="Tropomyosin"/>
    <property type="match status" value="1"/>
</dbReference>
<proteinExistence type="predicted"/>
<dbReference type="Proteomes" id="UP001596186">
    <property type="component" value="Unassembled WGS sequence"/>
</dbReference>
<keyword evidence="3" id="KW-0472">Membrane</keyword>
<feature type="region of interest" description="Disordered" evidence="2">
    <location>
        <begin position="54"/>
        <end position="79"/>
    </location>
</feature>
<evidence type="ECO:0000256" key="2">
    <source>
        <dbReference type="SAM" id="MobiDB-lite"/>
    </source>
</evidence>
<evidence type="ECO:0000313" key="5">
    <source>
        <dbReference type="Proteomes" id="UP001596186"/>
    </source>
</evidence>
<feature type="compositionally biased region" description="Acidic residues" evidence="2">
    <location>
        <begin position="1031"/>
        <end position="1055"/>
    </location>
</feature>
<feature type="coiled-coil region" evidence="1">
    <location>
        <begin position="411"/>
        <end position="462"/>
    </location>
</feature>
<comment type="caution">
    <text evidence="4">The sequence shown here is derived from an EMBL/GenBank/DDBJ whole genome shotgun (WGS) entry which is preliminary data.</text>
</comment>
<evidence type="ECO:0000313" key="4">
    <source>
        <dbReference type="EMBL" id="MFC6322623.1"/>
    </source>
</evidence>
<feature type="compositionally biased region" description="Polar residues" evidence="2">
    <location>
        <begin position="54"/>
        <end position="70"/>
    </location>
</feature>
<evidence type="ECO:0000256" key="1">
    <source>
        <dbReference type="SAM" id="Coils"/>
    </source>
</evidence>
<accession>A0ABW1USB3</accession>
<evidence type="ECO:0000256" key="3">
    <source>
        <dbReference type="SAM" id="Phobius"/>
    </source>
</evidence>
<reference evidence="5" key="1">
    <citation type="journal article" date="2019" name="Int. J. Syst. Evol. Microbiol.">
        <title>The Global Catalogue of Microorganisms (GCM) 10K type strain sequencing project: providing services to taxonomists for standard genome sequencing and annotation.</title>
        <authorList>
            <consortium name="The Broad Institute Genomics Platform"/>
            <consortium name="The Broad Institute Genome Sequencing Center for Infectious Disease"/>
            <person name="Wu L."/>
            <person name="Ma J."/>
        </authorList>
    </citation>
    <scope>NUCLEOTIDE SEQUENCE [LARGE SCALE GENOMIC DNA]</scope>
    <source>
        <strain evidence="5">CCM 8895</strain>
    </source>
</reference>